<proteinExistence type="predicted"/>
<keyword evidence="2" id="KW-1185">Reference proteome</keyword>
<dbReference type="EMBL" id="JAJAGO010000010">
    <property type="protein sequence ID" value="MCT2592478.1"/>
    <property type="molecule type" value="Genomic_DNA"/>
</dbReference>
<sequence length="85" mass="9595">MSEQSVPTDGQEPAYVPEPGTLMVDMRHGRVGEFRGVVGPYWLLRPVCGGTEWEAKPEHVRLTAPIERLRAENTRCNARSRGEYL</sequence>
<protein>
    <submittedName>
        <fullName evidence="1">Uncharacterized protein</fullName>
    </submittedName>
</protein>
<dbReference type="RefSeq" id="WP_260219802.1">
    <property type="nucleotide sequence ID" value="NZ_JAJAGO010000010.1"/>
</dbReference>
<dbReference type="Proteomes" id="UP001156389">
    <property type="component" value="Unassembled WGS sequence"/>
</dbReference>
<organism evidence="1 2">
    <name type="scientific">Streptomyces gossypii</name>
    <dbReference type="NCBI Taxonomy" id="2883101"/>
    <lineage>
        <taxon>Bacteria</taxon>
        <taxon>Bacillati</taxon>
        <taxon>Actinomycetota</taxon>
        <taxon>Actinomycetes</taxon>
        <taxon>Kitasatosporales</taxon>
        <taxon>Streptomycetaceae</taxon>
        <taxon>Streptomyces</taxon>
    </lineage>
</organism>
<reference evidence="1 2" key="1">
    <citation type="submission" date="2021-10" db="EMBL/GenBank/DDBJ databases">
        <title>Streptomyces gossypii sp. nov., isolated from soil collected from cotton field.</title>
        <authorList>
            <person name="Ge X."/>
            <person name="Chen X."/>
            <person name="Liu W."/>
        </authorList>
    </citation>
    <scope>NUCLEOTIDE SEQUENCE [LARGE SCALE GENOMIC DNA]</scope>
    <source>
        <strain evidence="1 2">N2-109</strain>
    </source>
</reference>
<evidence type="ECO:0000313" key="1">
    <source>
        <dbReference type="EMBL" id="MCT2592478.1"/>
    </source>
</evidence>
<comment type="caution">
    <text evidence="1">The sequence shown here is derived from an EMBL/GenBank/DDBJ whole genome shotgun (WGS) entry which is preliminary data.</text>
</comment>
<gene>
    <name evidence="1" type="ORF">LHJ74_21640</name>
</gene>
<accession>A0ABT2JX53</accession>
<name>A0ABT2JX53_9ACTN</name>
<evidence type="ECO:0000313" key="2">
    <source>
        <dbReference type="Proteomes" id="UP001156389"/>
    </source>
</evidence>